<dbReference type="PRINTS" id="PR00038">
    <property type="entry name" value="HTHLUXR"/>
</dbReference>
<sequence>MNILLIKQSSLVCDGIFGLLKRHFPNSKLTLCNTNDLTEIYQHGEEANVIIIDIKMNIDVQEVIDHFQVKDKRVVAWVEDLRDRQLPEIFKMDLSGYIYYEIDEETLIKAINQVYADQRFFHSQLSNRLLDIYIQSQSDQVDPPRDLMSEREWEVLQLLSKGYSNIKIANELFLSDKTVKNYVSSILHKLDVPDRTGAVLYALRKRWVNL</sequence>
<accession>A0ABP7V127</accession>
<reference evidence="6" key="1">
    <citation type="journal article" date="2019" name="Int. J. Syst. Evol. Microbiol.">
        <title>The Global Catalogue of Microorganisms (GCM) 10K type strain sequencing project: providing services to taxonomists for standard genome sequencing and annotation.</title>
        <authorList>
            <consortium name="The Broad Institute Genomics Platform"/>
            <consortium name="The Broad Institute Genome Sequencing Center for Infectious Disease"/>
            <person name="Wu L."/>
            <person name="Ma J."/>
        </authorList>
    </citation>
    <scope>NUCLEOTIDE SEQUENCE [LARGE SCALE GENOMIC DNA]</scope>
    <source>
        <strain evidence="6">JCM 17250</strain>
    </source>
</reference>
<dbReference type="SUPFAM" id="SSF46894">
    <property type="entry name" value="C-terminal effector domain of the bipartite response regulators"/>
    <property type="match status" value="1"/>
</dbReference>
<keyword evidence="2" id="KW-0238">DNA-binding</keyword>
<keyword evidence="3" id="KW-0804">Transcription</keyword>
<feature type="domain" description="HTH luxR-type" evidence="4">
    <location>
        <begin position="141"/>
        <end position="206"/>
    </location>
</feature>
<evidence type="ECO:0000256" key="1">
    <source>
        <dbReference type="ARBA" id="ARBA00023015"/>
    </source>
</evidence>
<keyword evidence="6" id="KW-1185">Reference proteome</keyword>
<organism evidence="5 6">
    <name type="scientific">Amphibacillus indicireducens</name>
    <dbReference type="NCBI Taxonomy" id="1076330"/>
    <lineage>
        <taxon>Bacteria</taxon>
        <taxon>Bacillati</taxon>
        <taxon>Bacillota</taxon>
        <taxon>Bacilli</taxon>
        <taxon>Bacillales</taxon>
        <taxon>Bacillaceae</taxon>
        <taxon>Amphibacillus</taxon>
    </lineage>
</organism>
<proteinExistence type="predicted"/>
<dbReference type="InterPro" id="IPR000792">
    <property type="entry name" value="Tscrpt_reg_LuxR_C"/>
</dbReference>
<dbReference type="InterPro" id="IPR039420">
    <property type="entry name" value="WalR-like"/>
</dbReference>
<dbReference type="CDD" id="cd06170">
    <property type="entry name" value="LuxR_C_like"/>
    <property type="match status" value="1"/>
</dbReference>
<dbReference type="InterPro" id="IPR036388">
    <property type="entry name" value="WH-like_DNA-bd_sf"/>
</dbReference>
<comment type="caution">
    <text evidence="5">The sequence shown here is derived from an EMBL/GenBank/DDBJ whole genome shotgun (WGS) entry which is preliminary data.</text>
</comment>
<dbReference type="SUPFAM" id="SSF52172">
    <property type="entry name" value="CheY-like"/>
    <property type="match status" value="1"/>
</dbReference>
<dbReference type="PROSITE" id="PS00622">
    <property type="entry name" value="HTH_LUXR_1"/>
    <property type="match status" value="1"/>
</dbReference>
<gene>
    <name evidence="5" type="ORF">GCM10022410_00830</name>
</gene>
<evidence type="ECO:0000259" key="4">
    <source>
        <dbReference type="PROSITE" id="PS50043"/>
    </source>
</evidence>
<evidence type="ECO:0000256" key="3">
    <source>
        <dbReference type="ARBA" id="ARBA00023163"/>
    </source>
</evidence>
<evidence type="ECO:0000313" key="6">
    <source>
        <dbReference type="Proteomes" id="UP001501734"/>
    </source>
</evidence>
<dbReference type="Pfam" id="PF00196">
    <property type="entry name" value="GerE"/>
    <property type="match status" value="1"/>
</dbReference>
<dbReference type="Proteomes" id="UP001501734">
    <property type="component" value="Unassembled WGS sequence"/>
</dbReference>
<dbReference type="InterPro" id="IPR011006">
    <property type="entry name" value="CheY-like_superfamily"/>
</dbReference>
<evidence type="ECO:0000256" key="2">
    <source>
        <dbReference type="ARBA" id="ARBA00023125"/>
    </source>
</evidence>
<dbReference type="InterPro" id="IPR016032">
    <property type="entry name" value="Sig_transdc_resp-reg_C-effctor"/>
</dbReference>
<dbReference type="PANTHER" id="PTHR43214">
    <property type="entry name" value="TWO-COMPONENT RESPONSE REGULATOR"/>
    <property type="match status" value="1"/>
</dbReference>
<dbReference type="Gene3D" id="1.10.10.10">
    <property type="entry name" value="Winged helix-like DNA-binding domain superfamily/Winged helix DNA-binding domain"/>
    <property type="match status" value="1"/>
</dbReference>
<protein>
    <recommendedName>
        <fullName evidence="4">HTH luxR-type domain-containing protein</fullName>
    </recommendedName>
</protein>
<dbReference type="RefSeq" id="WP_344909313.1">
    <property type="nucleotide sequence ID" value="NZ_BAABDL010000003.1"/>
</dbReference>
<dbReference type="Gene3D" id="3.40.50.2300">
    <property type="match status" value="1"/>
</dbReference>
<name>A0ABP7V127_9BACI</name>
<dbReference type="SMART" id="SM00421">
    <property type="entry name" value="HTH_LUXR"/>
    <property type="match status" value="1"/>
</dbReference>
<evidence type="ECO:0000313" key="5">
    <source>
        <dbReference type="EMBL" id="GAA4057252.1"/>
    </source>
</evidence>
<keyword evidence="1" id="KW-0805">Transcription regulation</keyword>
<dbReference type="PROSITE" id="PS50043">
    <property type="entry name" value="HTH_LUXR_2"/>
    <property type="match status" value="1"/>
</dbReference>
<dbReference type="EMBL" id="BAABDL010000003">
    <property type="protein sequence ID" value="GAA4057252.1"/>
    <property type="molecule type" value="Genomic_DNA"/>
</dbReference>
<dbReference type="PANTHER" id="PTHR43214:SF43">
    <property type="entry name" value="TWO-COMPONENT RESPONSE REGULATOR"/>
    <property type="match status" value="1"/>
</dbReference>